<dbReference type="PANTHER" id="PTHR10887">
    <property type="entry name" value="DNA2/NAM7 HELICASE FAMILY"/>
    <property type="match status" value="1"/>
</dbReference>
<dbReference type="GO" id="GO:0004386">
    <property type="term" value="F:helicase activity"/>
    <property type="evidence" value="ECO:0007669"/>
    <property type="project" value="UniProtKB-KW"/>
</dbReference>
<accession>A0A7R8H708</accession>
<dbReference type="PANTHER" id="PTHR10887:SF365">
    <property type="entry name" value="HELICASE WITH ZINC FINGER DOMAIN-RELATED"/>
    <property type="match status" value="1"/>
</dbReference>
<dbReference type="OrthoDB" id="5988104at2759"/>
<dbReference type="PROSITE" id="PS50103">
    <property type="entry name" value="ZF_C3H1"/>
    <property type="match status" value="1"/>
</dbReference>
<dbReference type="Proteomes" id="UP000675881">
    <property type="component" value="Chromosome 4"/>
</dbReference>
<dbReference type="SUPFAM" id="SSF52540">
    <property type="entry name" value="P-loop containing nucleoside triphosphate hydrolases"/>
    <property type="match status" value="1"/>
</dbReference>
<feature type="compositionally biased region" description="Basic and acidic residues" evidence="1">
    <location>
        <begin position="43"/>
        <end position="61"/>
    </location>
</feature>
<keyword evidence="2" id="KW-0347">Helicase</keyword>
<organism evidence="2 3">
    <name type="scientific">Lepeophtheirus salmonis</name>
    <name type="common">Salmon louse</name>
    <name type="synonym">Caligus salmonis</name>
    <dbReference type="NCBI Taxonomy" id="72036"/>
    <lineage>
        <taxon>Eukaryota</taxon>
        <taxon>Metazoa</taxon>
        <taxon>Ecdysozoa</taxon>
        <taxon>Arthropoda</taxon>
        <taxon>Crustacea</taxon>
        <taxon>Multicrustacea</taxon>
        <taxon>Hexanauplia</taxon>
        <taxon>Copepoda</taxon>
        <taxon>Siphonostomatoida</taxon>
        <taxon>Caligidae</taxon>
        <taxon>Lepeophtheirus</taxon>
    </lineage>
</organism>
<gene>
    <name evidence="2" type="ORF">LSAA_8500</name>
</gene>
<dbReference type="InterPro" id="IPR041677">
    <property type="entry name" value="DNA2/NAM7_AAA_11"/>
</dbReference>
<dbReference type="InterPro" id="IPR000571">
    <property type="entry name" value="Znf_CCCH"/>
</dbReference>
<sequence length="1363" mass="154063">MENEEEEDDDPRSVLSEETTAYTKGHTSRQQHVNNDDSLSNGHADKSLEDNSEEPQHDKTKNSNNTHNSTISPTMSIAERLCSYCSLSFLCRNEFLNHCSSQKHQQAITSDEGKHWNFRTPPRGFGSETYQMCQNMTVEGVCRHGDQCVDAHMRHVALLSDENRIHFSIASVKHQGCLNFGGSSDILLLKRDLRVDVTPEEKETDEPSNEDDDESKFNDVLIRQPDRWDESNSTIIDFDPPINVLSIEAKTLYMKYPPPQPSKFKLSQNVKDTRLTKNNYRGRMHELLFIEEMAQYEQVSQFNVVAKLKLFSRYFLTPLSTTSSTAKYSRPGELFGKMALGSNLNEDTSAGRLILTNCSTLLLSQSGFSAESGNKRDAFVSVIEDSGKNTLYLRLSSEIVKRYELKEDDTFEVEIQFQLNRLPICEMHLAVDRLPDLELVYPNLDTEVVIPWSTGKQWSDEFDGSPYGTGKTFTLGQSLKMLLKDRSNRILVCTHSNSAADLYIREYLHPYVTEMKAARDNVEETETSPIKVLRVYYENRWVKTVHDTVLKYCLVTTTEHSRNFRNPTFEEVVDCHIVVATLSTSKSLTGLGLTKGHFTHVLIDEAAQAMECEAIMALALASTQTRVVLAGDHMQLSPEVFSKLALEKKFNKSLLERLYDFYPKSNFPCKILLIENYRSHPRGEDVQDLNSTSFYNNAEVYEVVERVTQLQLTWPKSWGRRDETSIGIVTPYYDQRVLNVQGKQFRAIFLSTVRTRKTCVMSQEDPEVDFGFLSNAKLLNTAITRAQSLVAVVGDPVALCSIGGSFFGLTYQALRAMLDNVEFKKTYVLNPYAPIFVPRYAKQHQQLRVNNNNQRQNYQNLCRVNSIQGLFNPYVPPIPPPPPPPWMKYGPPPPNIPPPMMNHGWPPLNHSGINDKSSSRNNTRSNGTLPPRHSSQFQGKFNRYESPPPLIGRNAQQQNGRQHTNNNPLTSSSSSSSTSNSTIQNNDYLFLNDGVHFPGKQPPGANVSPFRNPPPTSSSNQSQSNDDILQFALQLLPEDIKLATFLKSNQMQVAWYNHLQVSRSTKEATFFKNFIIHLQSNPEIVLYLNKQLMNRKLMLNLNSDLQQPGSRGGGSIPFHPPPPAHPPHFSHHQPQVASAILAQDLEAQFLQQDSIRANNPSGNNHFLGSQVDSNNYLLPSAKSTDHFFSLSNRTEPSSTTGLINEPTILRNEEFDPQSLILSEILSSNNEKDLIFDSTKQLDPGPKVPLYMRRPGISNEVVPHLQPPTTSDISTSFESSFSNINLDRTWGGVDYALASKHNTQPSSLIPSFDSSSLFFNESSVDKPLTYANALLRNSTQENKSSEEERNSTDPLARIRSFWYE</sequence>
<feature type="region of interest" description="Disordered" evidence="1">
    <location>
        <begin position="898"/>
        <end position="1024"/>
    </location>
</feature>
<evidence type="ECO:0000313" key="3">
    <source>
        <dbReference type="Proteomes" id="UP000675881"/>
    </source>
</evidence>
<dbReference type="Pfam" id="PF13086">
    <property type="entry name" value="AAA_11"/>
    <property type="match status" value="2"/>
</dbReference>
<dbReference type="GO" id="GO:0035194">
    <property type="term" value="P:regulatory ncRNA-mediated post-transcriptional gene silencing"/>
    <property type="evidence" value="ECO:0007669"/>
    <property type="project" value="TreeGrafter"/>
</dbReference>
<feature type="compositionally biased region" description="Acidic residues" evidence="1">
    <location>
        <begin position="202"/>
        <end position="214"/>
    </location>
</feature>
<dbReference type="CDD" id="cd18808">
    <property type="entry name" value="SF1_C_Upf1"/>
    <property type="match status" value="1"/>
</dbReference>
<feature type="compositionally biased region" description="Acidic residues" evidence="1">
    <location>
        <begin position="1"/>
        <end position="10"/>
    </location>
</feature>
<feature type="region of interest" description="Disordered" evidence="1">
    <location>
        <begin position="1106"/>
        <end position="1133"/>
    </location>
</feature>
<dbReference type="GO" id="GO:0005829">
    <property type="term" value="C:cytosol"/>
    <property type="evidence" value="ECO:0007669"/>
    <property type="project" value="TreeGrafter"/>
</dbReference>
<feature type="region of interest" description="Disordered" evidence="1">
    <location>
        <begin position="198"/>
        <end position="218"/>
    </location>
</feature>
<protein>
    <submittedName>
        <fullName evidence="2">Probable helicase with zinc finger domain</fullName>
    </submittedName>
</protein>
<dbReference type="EMBL" id="HG994583">
    <property type="protein sequence ID" value="CAF2913987.1"/>
    <property type="molecule type" value="Genomic_DNA"/>
</dbReference>
<evidence type="ECO:0000313" key="2">
    <source>
        <dbReference type="EMBL" id="CAF2913987.1"/>
    </source>
</evidence>
<dbReference type="InterPro" id="IPR047187">
    <property type="entry name" value="SF1_C_Upf1"/>
</dbReference>
<evidence type="ECO:0000256" key="1">
    <source>
        <dbReference type="SAM" id="MobiDB-lite"/>
    </source>
</evidence>
<feature type="compositionally biased region" description="Low complexity" evidence="1">
    <location>
        <begin position="62"/>
        <end position="72"/>
    </location>
</feature>
<name>A0A7R8H708_LEPSM</name>
<dbReference type="InterPro" id="IPR041679">
    <property type="entry name" value="DNA2/NAM7-like_C"/>
</dbReference>
<keyword evidence="2" id="KW-0547">Nucleotide-binding</keyword>
<reference evidence="2" key="1">
    <citation type="submission" date="2021-02" db="EMBL/GenBank/DDBJ databases">
        <authorList>
            <person name="Bekaert M."/>
        </authorList>
    </citation>
    <scope>NUCLEOTIDE SEQUENCE</scope>
    <source>
        <strain evidence="2">IoA-00</strain>
    </source>
</reference>
<dbReference type="Pfam" id="PF13087">
    <property type="entry name" value="AAA_12"/>
    <property type="match status" value="1"/>
</dbReference>
<dbReference type="InterPro" id="IPR045055">
    <property type="entry name" value="DNA2/NAM7-like"/>
</dbReference>
<keyword evidence="2" id="KW-0067">ATP-binding</keyword>
<dbReference type="InterPro" id="IPR027417">
    <property type="entry name" value="P-loop_NTPase"/>
</dbReference>
<feature type="compositionally biased region" description="Low complexity" evidence="1">
    <location>
        <begin position="964"/>
        <end position="982"/>
    </location>
</feature>
<proteinExistence type="predicted"/>
<feature type="compositionally biased region" description="Polar residues" evidence="1">
    <location>
        <begin position="28"/>
        <end position="41"/>
    </location>
</feature>
<feature type="region of interest" description="Disordered" evidence="1">
    <location>
        <begin position="1"/>
        <end position="72"/>
    </location>
</feature>
<keyword evidence="3" id="KW-1185">Reference proteome</keyword>
<keyword evidence="2" id="KW-0378">Hydrolase</keyword>
<dbReference type="Gene3D" id="3.40.50.300">
    <property type="entry name" value="P-loop containing nucleotide triphosphate hydrolases"/>
    <property type="match status" value="2"/>
</dbReference>
<feature type="compositionally biased region" description="Polar residues" evidence="1">
    <location>
        <begin position="954"/>
        <end position="963"/>
    </location>
</feature>
<dbReference type="GO" id="GO:0043186">
    <property type="term" value="C:P granule"/>
    <property type="evidence" value="ECO:0007669"/>
    <property type="project" value="TreeGrafter"/>
</dbReference>
<dbReference type="GO" id="GO:0046872">
    <property type="term" value="F:metal ion binding"/>
    <property type="evidence" value="ECO:0007669"/>
    <property type="project" value="InterPro"/>
</dbReference>